<dbReference type="Proteomes" id="UP000233440">
    <property type="component" value="Unassembled WGS sequence"/>
</dbReference>
<accession>A0A2N3LFI3</accession>
<sequence length="109" mass="12776">MDMLMLWKNYSYAIILVILSFILGITFIFHMDDHSTSYEHVIVSEGQSLWSIADTYKMENGMTHTEFIKWVQKENNLKSTDIEQGQTIIIPVKIKDKKDNMHHLASDIR</sequence>
<evidence type="ECO:0000313" key="3">
    <source>
        <dbReference type="EMBL" id="PKR83317.1"/>
    </source>
</evidence>
<keyword evidence="4" id="KW-1185">Reference proteome</keyword>
<gene>
    <name evidence="3" type="ORF">CWO92_20170</name>
</gene>
<dbReference type="InterPro" id="IPR036779">
    <property type="entry name" value="LysM_dom_sf"/>
</dbReference>
<dbReference type="OrthoDB" id="2679564at2"/>
<protein>
    <submittedName>
        <fullName evidence="3">Peptidoglycan-binding LysM</fullName>
    </submittedName>
</protein>
<dbReference type="PROSITE" id="PS51782">
    <property type="entry name" value="LYSM"/>
    <property type="match status" value="1"/>
</dbReference>
<dbReference type="Gene3D" id="3.10.350.10">
    <property type="entry name" value="LysM domain"/>
    <property type="match status" value="1"/>
</dbReference>
<feature type="domain" description="LysM" evidence="2">
    <location>
        <begin position="39"/>
        <end position="90"/>
    </location>
</feature>
<name>A0A2N3LFI3_9BACI</name>
<evidence type="ECO:0000313" key="4">
    <source>
        <dbReference type="Proteomes" id="UP000233440"/>
    </source>
</evidence>
<dbReference type="InterPro" id="IPR018392">
    <property type="entry name" value="LysM"/>
</dbReference>
<dbReference type="SMART" id="SM00257">
    <property type="entry name" value="LysM"/>
    <property type="match status" value="1"/>
</dbReference>
<dbReference type="Pfam" id="PF01476">
    <property type="entry name" value="LysM"/>
    <property type="match status" value="1"/>
</dbReference>
<keyword evidence="1" id="KW-0812">Transmembrane</keyword>
<keyword evidence="1" id="KW-1133">Transmembrane helix</keyword>
<dbReference type="AlphaFoldDB" id="A0A2N3LFI3"/>
<keyword evidence="1" id="KW-0472">Membrane</keyword>
<dbReference type="EMBL" id="PIQO01000020">
    <property type="protein sequence ID" value="PKR83317.1"/>
    <property type="molecule type" value="Genomic_DNA"/>
</dbReference>
<reference evidence="3 4" key="1">
    <citation type="submission" date="2017-11" db="EMBL/GenBank/DDBJ databases">
        <title>Bacillus camelliae sp. nov., isolated from pu'er tea.</title>
        <authorList>
            <person name="Niu L."/>
        </authorList>
    </citation>
    <scope>NUCLEOTIDE SEQUENCE [LARGE SCALE GENOMIC DNA]</scope>
    <source>
        <strain evidence="3 4">7578-1</strain>
    </source>
</reference>
<evidence type="ECO:0000259" key="2">
    <source>
        <dbReference type="PROSITE" id="PS51782"/>
    </source>
</evidence>
<evidence type="ECO:0000256" key="1">
    <source>
        <dbReference type="SAM" id="Phobius"/>
    </source>
</evidence>
<feature type="transmembrane region" description="Helical" evidence="1">
    <location>
        <begin position="12"/>
        <end position="31"/>
    </location>
</feature>
<dbReference type="CDD" id="cd00118">
    <property type="entry name" value="LysM"/>
    <property type="match status" value="1"/>
</dbReference>
<proteinExistence type="predicted"/>
<comment type="caution">
    <text evidence="3">The sequence shown here is derived from an EMBL/GenBank/DDBJ whole genome shotgun (WGS) entry which is preliminary data.</text>
</comment>
<organism evidence="3 4">
    <name type="scientific">Heyndrickxia camelliae</name>
    <dbReference type="NCBI Taxonomy" id="1707093"/>
    <lineage>
        <taxon>Bacteria</taxon>
        <taxon>Bacillati</taxon>
        <taxon>Bacillota</taxon>
        <taxon>Bacilli</taxon>
        <taxon>Bacillales</taxon>
        <taxon>Bacillaceae</taxon>
        <taxon>Heyndrickxia</taxon>
    </lineage>
</organism>